<dbReference type="SUPFAM" id="SSF51735">
    <property type="entry name" value="NAD(P)-binding Rossmann-fold domains"/>
    <property type="match status" value="1"/>
</dbReference>
<dbReference type="InterPro" id="IPR036291">
    <property type="entry name" value="NAD(P)-bd_dom_sf"/>
</dbReference>
<accession>A0ABP5F6H7</accession>
<sequence>MNIVLFGATGMVGSRIAAEAAARGHRVTAVSRSGGLPETVSGDDNSVVAVAADARDRERVAELVKDADVVAAALVPPRDGSDPRAPFVALYTDLLAGVTAGGAPRTVIVGGAGSLRVAPGMRLVDTPDFPAMYKPEALAHADVLDALRADAATLPMWTYISPAPQVGPGERTGDYRLGVGDDLLPQAGSISAEDYAAAFVDEIESGAHPRQRLSVA</sequence>
<name>A0ABP5F6H7_9ACTN</name>
<dbReference type="Proteomes" id="UP001500751">
    <property type="component" value="Unassembled WGS sequence"/>
</dbReference>
<keyword evidence="3" id="KW-1185">Reference proteome</keyword>
<dbReference type="PANTHER" id="PTHR43355">
    <property type="entry name" value="FLAVIN REDUCTASE (NADPH)"/>
    <property type="match status" value="1"/>
</dbReference>
<gene>
    <name evidence="2" type="ORF">GCM10009839_09850</name>
</gene>
<dbReference type="Gene3D" id="3.40.50.720">
    <property type="entry name" value="NAD(P)-binding Rossmann-like Domain"/>
    <property type="match status" value="1"/>
</dbReference>
<reference evidence="3" key="1">
    <citation type="journal article" date="2019" name="Int. J. Syst. Evol. Microbiol.">
        <title>The Global Catalogue of Microorganisms (GCM) 10K type strain sequencing project: providing services to taxonomists for standard genome sequencing and annotation.</title>
        <authorList>
            <consortium name="The Broad Institute Genomics Platform"/>
            <consortium name="The Broad Institute Genome Sequencing Center for Infectious Disease"/>
            <person name="Wu L."/>
            <person name="Ma J."/>
        </authorList>
    </citation>
    <scope>NUCLEOTIDE SEQUENCE [LARGE SCALE GENOMIC DNA]</scope>
    <source>
        <strain evidence="3">JCM 16014</strain>
    </source>
</reference>
<dbReference type="RefSeq" id="WP_344664278.1">
    <property type="nucleotide sequence ID" value="NZ_BAAAQN010000004.1"/>
</dbReference>
<dbReference type="InterPro" id="IPR016040">
    <property type="entry name" value="NAD(P)-bd_dom"/>
</dbReference>
<evidence type="ECO:0000259" key="1">
    <source>
        <dbReference type="Pfam" id="PF13460"/>
    </source>
</evidence>
<feature type="domain" description="NAD(P)-binding" evidence="1">
    <location>
        <begin position="7"/>
        <end position="203"/>
    </location>
</feature>
<dbReference type="InterPro" id="IPR051606">
    <property type="entry name" value="Polyketide_Oxido-like"/>
</dbReference>
<protein>
    <submittedName>
        <fullName evidence="2">NAD(P)H-binding protein</fullName>
    </submittedName>
</protein>
<dbReference type="PANTHER" id="PTHR43355:SF2">
    <property type="entry name" value="FLAVIN REDUCTASE (NADPH)"/>
    <property type="match status" value="1"/>
</dbReference>
<evidence type="ECO:0000313" key="2">
    <source>
        <dbReference type="EMBL" id="GAA2016344.1"/>
    </source>
</evidence>
<evidence type="ECO:0000313" key="3">
    <source>
        <dbReference type="Proteomes" id="UP001500751"/>
    </source>
</evidence>
<proteinExistence type="predicted"/>
<dbReference type="Pfam" id="PF13460">
    <property type="entry name" value="NAD_binding_10"/>
    <property type="match status" value="1"/>
</dbReference>
<dbReference type="EMBL" id="BAAAQN010000004">
    <property type="protein sequence ID" value="GAA2016344.1"/>
    <property type="molecule type" value="Genomic_DNA"/>
</dbReference>
<organism evidence="2 3">
    <name type="scientific">Catenulispora yoronensis</name>
    <dbReference type="NCBI Taxonomy" id="450799"/>
    <lineage>
        <taxon>Bacteria</taxon>
        <taxon>Bacillati</taxon>
        <taxon>Actinomycetota</taxon>
        <taxon>Actinomycetes</taxon>
        <taxon>Catenulisporales</taxon>
        <taxon>Catenulisporaceae</taxon>
        <taxon>Catenulispora</taxon>
    </lineage>
</organism>
<comment type="caution">
    <text evidence="2">The sequence shown here is derived from an EMBL/GenBank/DDBJ whole genome shotgun (WGS) entry which is preliminary data.</text>
</comment>